<dbReference type="EMBL" id="AB996603">
    <property type="protein sequence ID" value="BAS01924.1"/>
    <property type="molecule type" value="Genomic_DNA"/>
</dbReference>
<sequence>MLKKYSYRSKNCTFRGINQGLIQILMKKGLRYCRFLKYYFIKRKNKTYFIIYLKPCKKKKKNNSKTTPRLFNSITVINKIQKASYKRIKKIALLLKKRSKFCNFHSYWIRKRKIHLKTHCFSNSLIRLKLFLLKSLLSRTLNTRLSSIRLVQKDYFKTKTNSFLQGVRMREQLIYTDFSFKKIVDKCLKYTLSNGARGCLVQIKGIHKSTRTKTLKFKKGIIKHSGGYNARWQDSYSFNLIKKKGVLGIKIKIMQSNKYLNLNTNKYYLPGRISKLKKLYIFKKFK</sequence>
<keyword evidence="4" id="KW-0542">Nucleomorph</keyword>
<dbReference type="GO" id="GO:1990904">
    <property type="term" value="C:ribonucleoprotein complex"/>
    <property type="evidence" value="ECO:0007669"/>
    <property type="project" value="UniProtKB-KW"/>
</dbReference>
<proteinExistence type="inferred from homology"/>
<dbReference type="Gene3D" id="3.30.1140.32">
    <property type="entry name" value="Ribosomal protein S3, C-terminal domain"/>
    <property type="match status" value="1"/>
</dbReference>
<evidence type="ECO:0000256" key="3">
    <source>
        <dbReference type="ARBA" id="ARBA00023274"/>
    </source>
</evidence>
<keyword evidence="3" id="KW-0687">Ribonucleoprotein</keyword>
<gene>
    <name evidence="4" type="primary">rps3</name>
</gene>
<keyword evidence="2 4" id="KW-0689">Ribosomal protein</keyword>
<geneLocation type="nucleomorph" evidence="4"/>
<name>A0A0H5BR18_9EUKA</name>
<dbReference type="GO" id="GO:0005840">
    <property type="term" value="C:ribosome"/>
    <property type="evidence" value="ECO:0007669"/>
    <property type="project" value="UniProtKB-KW"/>
</dbReference>
<evidence type="ECO:0000313" key="4">
    <source>
        <dbReference type="EMBL" id="BAS01924.1"/>
    </source>
</evidence>
<reference evidence="4" key="1">
    <citation type="journal article" date="2015" name="Genome Biol. Evol.">
        <title>Nucleomorph Genome Sequences of Two Chlorarachniophytes, Amorphochlora amoebiformis and Lotharella vacuolata.</title>
        <authorList>
            <person name="Suzuki S."/>
            <person name="Shirato S."/>
            <person name="Hirakawa Y."/>
            <person name="Ishida K."/>
        </authorList>
    </citation>
    <scope>NUCLEOTIDE SEQUENCE</scope>
    <source>
        <strain evidence="4">CCMP2058</strain>
    </source>
</reference>
<organism evidence="4">
    <name type="scientific">Amorphochlora amoebiformis</name>
    <dbReference type="NCBI Taxonomy" id="1561963"/>
    <lineage>
        <taxon>Eukaryota</taxon>
        <taxon>Sar</taxon>
        <taxon>Rhizaria</taxon>
        <taxon>Cercozoa</taxon>
        <taxon>Chlorarachniophyceae</taxon>
        <taxon>Amorphochlora</taxon>
    </lineage>
</organism>
<dbReference type="AlphaFoldDB" id="A0A0H5BR18"/>
<dbReference type="SUPFAM" id="SSF54821">
    <property type="entry name" value="Ribosomal protein S3 C-terminal domain"/>
    <property type="match status" value="1"/>
</dbReference>
<protein>
    <submittedName>
        <fullName evidence="4">Ribosomal protein S3</fullName>
    </submittedName>
</protein>
<evidence type="ECO:0000256" key="2">
    <source>
        <dbReference type="ARBA" id="ARBA00022980"/>
    </source>
</evidence>
<evidence type="ECO:0000256" key="1">
    <source>
        <dbReference type="ARBA" id="ARBA00010761"/>
    </source>
</evidence>
<comment type="similarity">
    <text evidence="1">Belongs to the universal ribosomal protein uS3 family.</text>
</comment>
<dbReference type="InterPro" id="IPR036419">
    <property type="entry name" value="Ribosomal_S3_C_sf"/>
</dbReference>
<accession>A0A0H5BR18</accession>